<dbReference type="PIRSF" id="PIRSF014995">
    <property type="entry name" value="UCP014995"/>
    <property type="match status" value="1"/>
</dbReference>
<accession>A0ABU8X2E7</accession>
<organism evidence="2 3">
    <name type="scientific">Variovorax robiniae</name>
    <dbReference type="NCBI Taxonomy" id="1836199"/>
    <lineage>
        <taxon>Bacteria</taxon>
        <taxon>Pseudomonadati</taxon>
        <taxon>Pseudomonadota</taxon>
        <taxon>Betaproteobacteria</taxon>
        <taxon>Burkholderiales</taxon>
        <taxon>Comamonadaceae</taxon>
        <taxon>Variovorax</taxon>
    </lineage>
</organism>
<keyword evidence="3" id="KW-1185">Reference proteome</keyword>
<feature type="signal peptide" evidence="1">
    <location>
        <begin position="1"/>
        <end position="19"/>
    </location>
</feature>
<dbReference type="RefSeq" id="WP_340333921.1">
    <property type="nucleotide sequence ID" value="NZ_JBBKZS010000002.1"/>
</dbReference>
<dbReference type="Proteomes" id="UP001367030">
    <property type="component" value="Unassembled WGS sequence"/>
</dbReference>
<dbReference type="InterPro" id="IPR014469">
    <property type="entry name" value="DUF2271"/>
</dbReference>
<dbReference type="Pfam" id="PF10029">
    <property type="entry name" value="DUF2271"/>
    <property type="match status" value="1"/>
</dbReference>
<dbReference type="EMBL" id="JBBKZS010000002">
    <property type="protein sequence ID" value="MEJ8853814.1"/>
    <property type="molecule type" value="Genomic_DNA"/>
</dbReference>
<sequence>MKVRYSLALGALFGAPAFAASLGASIEVPRLNVAEYHRPYVAAWIERADNSVASTIAVWYDVRTKTNNPEGEGTKWLKDLRQWWRRGGRELAVPVDGVTGATKPAGTHQINASEGSAAFPKLAPGAYKFVVEAAREQGGREVVSIPFQWPPTSAQPLAAAGKDELGGIKLELKP</sequence>
<evidence type="ECO:0000256" key="1">
    <source>
        <dbReference type="SAM" id="SignalP"/>
    </source>
</evidence>
<reference evidence="2 3" key="1">
    <citation type="submission" date="2024-03" db="EMBL/GenBank/DDBJ databases">
        <title>Novel species of the genus Variovorax.</title>
        <authorList>
            <person name="Liu Q."/>
            <person name="Xin Y.-H."/>
        </authorList>
    </citation>
    <scope>NUCLEOTIDE SEQUENCE [LARGE SCALE GENOMIC DNA]</scope>
    <source>
        <strain evidence="2 3">KACC 18901</strain>
    </source>
</reference>
<protein>
    <submittedName>
        <fullName evidence="2">DUF2271 domain-containing protein</fullName>
    </submittedName>
</protein>
<gene>
    <name evidence="2" type="ORF">WKW79_04495</name>
</gene>
<feature type="chain" id="PRO_5047063788" evidence="1">
    <location>
        <begin position="20"/>
        <end position="174"/>
    </location>
</feature>
<name>A0ABU8X2E7_9BURK</name>
<comment type="caution">
    <text evidence="2">The sequence shown here is derived from an EMBL/GenBank/DDBJ whole genome shotgun (WGS) entry which is preliminary data.</text>
</comment>
<evidence type="ECO:0000313" key="3">
    <source>
        <dbReference type="Proteomes" id="UP001367030"/>
    </source>
</evidence>
<proteinExistence type="predicted"/>
<keyword evidence="1" id="KW-0732">Signal</keyword>
<evidence type="ECO:0000313" key="2">
    <source>
        <dbReference type="EMBL" id="MEJ8853814.1"/>
    </source>
</evidence>